<evidence type="ECO:0000256" key="2">
    <source>
        <dbReference type="ARBA" id="ARBA00023136"/>
    </source>
</evidence>
<dbReference type="CDD" id="cd07185">
    <property type="entry name" value="OmpA_C-like"/>
    <property type="match status" value="1"/>
</dbReference>
<dbReference type="InterPro" id="IPR050330">
    <property type="entry name" value="Bact_OuterMem_StrucFunc"/>
</dbReference>
<keyword evidence="5" id="KW-0732">Signal</keyword>
<keyword evidence="8" id="KW-1185">Reference proteome</keyword>
<gene>
    <name evidence="7" type="ORF">ACFQ27_00735</name>
</gene>
<evidence type="ECO:0000256" key="3">
    <source>
        <dbReference type="ARBA" id="ARBA00023237"/>
    </source>
</evidence>
<comment type="subcellular location">
    <subcellularLocation>
        <location evidence="1">Cell outer membrane</location>
    </subcellularLocation>
</comment>
<dbReference type="PRINTS" id="PR01021">
    <property type="entry name" value="OMPADOMAIN"/>
</dbReference>
<feature type="signal peptide" evidence="5">
    <location>
        <begin position="1"/>
        <end position="22"/>
    </location>
</feature>
<evidence type="ECO:0000313" key="8">
    <source>
        <dbReference type="Proteomes" id="UP001597216"/>
    </source>
</evidence>
<dbReference type="PROSITE" id="PS51123">
    <property type="entry name" value="OMPA_2"/>
    <property type="match status" value="1"/>
</dbReference>
<dbReference type="Gene3D" id="3.30.1330.60">
    <property type="entry name" value="OmpA-like domain"/>
    <property type="match status" value="1"/>
</dbReference>
<evidence type="ECO:0000313" key="7">
    <source>
        <dbReference type="EMBL" id="MFD1189090.1"/>
    </source>
</evidence>
<accession>A0ABW3SWX0</accession>
<sequence length="172" mass="18688">MAKFWAGLPFMAALVGAPPTFAQTPDTAAIYKNSAGRPFADARAERAPVTDQVSFASGSAELSAQALAVIEQQANWMLRNPATRVRVEGYADLRGSRAWNMRLGERRAEAVRDALVRAGAPWSRIEVVSFGEDRPWDLGASPAALQRNRIARTVLLPACPEAPGRTTRECPR</sequence>
<dbReference type="PANTHER" id="PTHR30329">
    <property type="entry name" value="STATOR ELEMENT OF FLAGELLAR MOTOR COMPLEX"/>
    <property type="match status" value="1"/>
</dbReference>
<organism evidence="7 8">
    <name type="scientific">Phenylobacterium conjunctum</name>
    <dbReference type="NCBI Taxonomy" id="1298959"/>
    <lineage>
        <taxon>Bacteria</taxon>
        <taxon>Pseudomonadati</taxon>
        <taxon>Pseudomonadota</taxon>
        <taxon>Alphaproteobacteria</taxon>
        <taxon>Caulobacterales</taxon>
        <taxon>Caulobacteraceae</taxon>
        <taxon>Phenylobacterium</taxon>
    </lineage>
</organism>
<protein>
    <submittedName>
        <fullName evidence="7">OmpA family protein</fullName>
    </submittedName>
</protein>
<reference evidence="8" key="1">
    <citation type="journal article" date="2019" name="Int. J. Syst. Evol. Microbiol.">
        <title>The Global Catalogue of Microorganisms (GCM) 10K type strain sequencing project: providing services to taxonomists for standard genome sequencing and annotation.</title>
        <authorList>
            <consortium name="The Broad Institute Genomics Platform"/>
            <consortium name="The Broad Institute Genome Sequencing Center for Infectious Disease"/>
            <person name="Wu L."/>
            <person name="Ma J."/>
        </authorList>
    </citation>
    <scope>NUCLEOTIDE SEQUENCE [LARGE SCALE GENOMIC DNA]</scope>
    <source>
        <strain evidence="8">CCUG 55074</strain>
    </source>
</reference>
<name>A0ABW3SWX0_9CAUL</name>
<evidence type="ECO:0000256" key="5">
    <source>
        <dbReference type="SAM" id="SignalP"/>
    </source>
</evidence>
<evidence type="ECO:0000256" key="4">
    <source>
        <dbReference type="PROSITE-ProRule" id="PRU00473"/>
    </source>
</evidence>
<feature type="domain" description="OmpA-like" evidence="6">
    <location>
        <begin position="42"/>
        <end position="159"/>
    </location>
</feature>
<dbReference type="InterPro" id="IPR006665">
    <property type="entry name" value="OmpA-like"/>
</dbReference>
<dbReference type="Proteomes" id="UP001597216">
    <property type="component" value="Unassembled WGS sequence"/>
</dbReference>
<dbReference type="RefSeq" id="WP_377352016.1">
    <property type="nucleotide sequence ID" value="NZ_JBHTLQ010000001.1"/>
</dbReference>
<dbReference type="InterPro" id="IPR006664">
    <property type="entry name" value="OMP_bac"/>
</dbReference>
<dbReference type="EMBL" id="JBHTLQ010000001">
    <property type="protein sequence ID" value="MFD1189090.1"/>
    <property type="molecule type" value="Genomic_DNA"/>
</dbReference>
<dbReference type="Pfam" id="PF00691">
    <property type="entry name" value="OmpA"/>
    <property type="match status" value="1"/>
</dbReference>
<proteinExistence type="predicted"/>
<dbReference type="InterPro" id="IPR036737">
    <property type="entry name" value="OmpA-like_sf"/>
</dbReference>
<keyword evidence="2 4" id="KW-0472">Membrane</keyword>
<evidence type="ECO:0000256" key="1">
    <source>
        <dbReference type="ARBA" id="ARBA00004442"/>
    </source>
</evidence>
<dbReference type="PANTHER" id="PTHR30329:SF21">
    <property type="entry name" value="LIPOPROTEIN YIAD-RELATED"/>
    <property type="match status" value="1"/>
</dbReference>
<keyword evidence="3" id="KW-0998">Cell outer membrane</keyword>
<dbReference type="SUPFAM" id="SSF103088">
    <property type="entry name" value="OmpA-like"/>
    <property type="match status" value="1"/>
</dbReference>
<comment type="caution">
    <text evidence="7">The sequence shown here is derived from an EMBL/GenBank/DDBJ whole genome shotgun (WGS) entry which is preliminary data.</text>
</comment>
<evidence type="ECO:0000259" key="6">
    <source>
        <dbReference type="PROSITE" id="PS51123"/>
    </source>
</evidence>
<feature type="chain" id="PRO_5046912120" evidence="5">
    <location>
        <begin position="23"/>
        <end position="172"/>
    </location>
</feature>